<proteinExistence type="predicted"/>
<sequence>MVQHAVCSEMDGFPVFYSNLPLISTFCVRSCHTTRYLQEVGYTDTILDVRSQRVRALLGLSGPEQNGAQDAKNIEQLLNGRDILAINSKDRDSKRNGDKSRQESMAVLEKFDFLRADASDEEDEPFGVGHNSSKKPKVVILHQVLLTGAHNVIWHCMTTLKLCYHL</sequence>
<dbReference type="Proteomes" id="UP000694388">
    <property type="component" value="Unplaced"/>
</dbReference>
<evidence type="ECO:0000313" key="2">
    <source>
        <dbReference type="Proteomes" id="UP000694388"/>
    </source>
</evidence>
<dbReference type="AlphaFoldDB" id="A0A8C4N5E3"/>
<reference evidence="1" key="1">
    <citation type="submission" date="2025-08" db="UniProtKB">
        <authorList>
            <consortium name="Ensembl"/>
        </authorList>
    </citation>
    <scope>IDENTIFICATION</scope>
</reference>
<evidence type="ECO:0000313" key="1">
    <source>
        <dbReference type="Ensembl" id="ENSEBUP00000001899.1"/>
    </source>
</evidence>
<protein>
    <submittedName>
        <fullName evidence="1">Uncharacterized protein</fullName>
    </submittedName>
</protein>
<reference evidence="1" key="2">
    <citation type="submission" date="2025-09" db="UniProtKB">
        <authorList>
            <consortium name="Ensembl"/>
        </authorList>
    </citation>
    <scope>IDENTIFICATION</scope>
</reference>
<accession>A0A8C4N5E3</accession>
<organism evidence="1 2">
    <name type="scientific">Eptatretus burgeri</name>
    <name type="common">Inshore hagfish</name>
    <dbReference type="NCBI Taxonomy" id="7764"/>
    <lineage>
        <taxon>Eukaryota</taxon>
        <taxon>Metazoa</taxon>
        <taxon>Chordata</taxon>
        <taxon>Craniata</taxon>
        <taxon>Vertebrata</taxon>
        <taxon>Cyclostomata</taxon>
        <taxon>Myxini</taxon>
        <taxon>Myxiniformes</taxon>
        <taxon>Myxinidae</taxon>
        <taxon>Eptatretinae</taxon>
        <taxon>Eptatretus</taxon>
    </lineage>
</organism>
<name>A0A8C4N5E3_EPTBU</name>
<dbReference type="Ensembl" id="ENSEBUT00000002240.1">
    <property type="protein sequence ID" value="ENSEBUP00000001899.1"/>
    <property type="gene ID" value="ENSEBUG00000001552.1"/>
</dbReference>
<keyword evidence="2" id="KW-1185">Reference proteome</keyword>